<sequence>MYNIEQSLLWGDCSYFQGNFKKSILWMNGRVLCLVLGESTRCCGYVLSNCGFTVCGQLKAWVWGNRVREKDNANAR</sequence>
<dbReference type="AlphaFoldDB" id="A0A3B0X7R7"/>
<evidence type="ECO:0000313" key="1">
    <source>
        <dbReference type="EMBL" id="VAW60433.1"/>
    </source>
</evidence>
<organism evidence="1">
    <name type="scientific">hydrothermal vent metagenome</name>
    <dbReference type="NCBI Taxonomy" id="652676"/>
    <lineage>
        <taxon>unclassified sequences</taxon>
        <taxon>metagenomes</taxon>
        <taxon>ecological metagenomes</taxon>
    </lineage>
</organism>
<dbReference type="EMBL" id="UOFH01000145">
    <property type="protein sequence ID" value="VAW60433.1"/>
    <property type="molecule type" value="Genomic_DNA"/>
</dbReference>
<accession>A0A3B0X7R7</accession>
<proteinExistence type="predicted"/>
<gene>
    <name evidence="1" type="ORF">MNBD_GAMMA08-2092</name>
</gene>
<reference evidence="1" key="1">
    <citation type="submission" date="2018-06" db="EMBL/GenBank/DDBJ databases">
        <authorList>
            <person name="Zhirakovskaya E."/>
        </authorList>
    </citation>
    <scope>NUCLEOTIDE SEQUENCE</scope>
</reference>
<name>A0A3B0X7R7_9ZZZZ</name>
<protein>
    <submittedName>
        <fullName evidence="1">Uncharacterized protein</fullName>
    </submittedName>
</protein>